<evidence type="ECO:0000313" key="1">
    <source>
        <dbReference type="EMBL" id="MSS16458.1"/>
    </source>
</evidence>
<protein>
    <recommendedName>
        <fullName evidence="3">Lipoprotein</fullName>
    </recommendedName>
</protein>
<dbReference type="PROSITE" id="PS51257">
    <property type="entry name" value="PROKAR_LIPOPROTEIN"/>
    <property type="match status" value="1"/>
</dbReference>
<gene>
    <name evidence="1" type="ORF">FYJ29_01530</name>
</gene>
<dbReference type="EMBL" id="VULT01000002">
    <property type="protein sequence ID" value="MSS16458.1"/>
    <property type="molecule type" value="Genomic_DNA"/>
</dbReference>
<accession>A0A6L5XB74</accession>
<keyword evidence="2" id="KW-1185">Reference proteome</keyword>
<comment type="caution">
    <text evidence="1">The sequence shown here is derived from an EMBL/GenBank/DDBJ whole genome shotgun (WGS) entry which is preliminary data.</text>
</comment>
<proteinExistence type="predicted"/>
<name>A0A6L5XB74_9BACT</name>
<evidence type="ECO:0008006" key="3">
    <source>
        <dbReference type="Google" id="ProtNLM"/>
    </source>
</evidence>
<reference evidence="1 2" key="1">
    <citation type="submission" date="2019-08" db="EMBL/GenBank/DDBJ databases">
        <title>In-depth cultivation of the pig gut microbiome towards novel bacterial diversity and tailored functional studies.</title>
        <authorList>
            <person name="Wylensek D."/>
            <person name="Hitch T.C.A."/>
            <person name="Clavel T."/>
        </authorList>
    </citation>
    <scope>NUCLEOTIDE SEQUENCE [LARGE SCALE GENOMIC DNA]</scope>
    <source>
        <strain evidence="1 2">Oil-RF-744-WCA-WT-10</strain>
    </source>
</reference>
<sequence length="228" mass="26151">MSKAIYLLFSALIIFTVLFSCQDKRKASSGDIDVQFKMCTVNADSDSIVNMLCRSGYWIIYTADGFLSNGKIVYHPIANAMRFMKNGKLCCDLYDSTKKNYGGKVKRVKEDKAALYSWKWHYEDSTKTVCAMRPSRLVGMVKDTLYVDACPFRDIWVYIGTDFNKVRNELDVEYNDQILFLQSDSGGDSFFVDDGSCQNSAIQTKYRRDSNGKVHIVTYYEKEDKIVQ</sequence>
<evidence type="ECO:0000313" key="2">
    <source>
        <dbReference type="Proteomes" id="UP000483362"/>
    </source>
</evidence>
<dbReference type="RefSeq" id="WP_154326968.1">
    <property type="nucleotide sequence ID" value="NZ_CP045696.1"/>
</dbReference>
<dbReference type="Proteomes" id="UP000483362">
    <property type="component" value="Unassembled WGS sequence"/>
</dbReference>
<dbReference type="AlphaFoldDB" id="A0A6L5XB74"/>
<organism evidence="1 2">
    <name type="scientific">Sodaliphilus pleomorphus</name>
    <dbReference type="NCBI Taxonomy" id="2606626"/>
    <lineage>
        <taxon>Bacteria</taxon>
        <taxon>Pseudomonadati</taxon>
        <taxon>Bacteroidota</taxon>
        <taxon>Bacteroidia</taxon>
        <taxon>Bacteroidales</taxon>
        <taxon>Muribaculaceae</taxon>
        <taxon>Sodaliphilus</taxon>
    </lineage>
</organism>